<organism evidence="1 2">
    <name type="scientific">Choristoneura fumiferana</name>
    <name type="common">Spruce budworm moth</name>
    <name type="synonym">Archips fumiferana</name>
    <dbReference type="NCBI Taxonomy" id="7141"/>
    <lineage>
        <taxon>Eukaryota</taxon>
        <taxon>Metazoa</taxon>
        <taxon>Ecdysozoa</taxon>
        <taxon>Arthropoda</taxon>
        <taxon>Hexapoda</taxon>
        <taxon>Insecta</taxon>
        <taxon>Pterygota</taxon>
        <taxon>Neoptera</taxon>
        <taxon>Endopterygota</taxon>
        <taxon>Lepidoptera</taxon>
        <taxon>Glossata</taxon>
        <taxon>Ditrysia</taxon>
        <taxon>Tortricoidea</taxon>
        <taxon>Tortricidae</taxon>
        <taxon>Tortricinae</taxon>
        <taxon>Choristoneura</taxon>
    </lineage>
</organism>
<name>A0ACC0KBV7_CHOFU</name>
<gene>
    <name evidence="1" type="ORF">MSG28_015683</name>
</gene>
<proteinExistence type="predicted"/>
<keyword evidence="2" id="KW-1185">Reference proteome</keyword>
<evidence type="ECO:0000313" key="1">
    <source>
        <dbReference type="EMBL" id="KAI8433685.1"/>
    </source>
</evidence>
<reference evidence="1 2" key="1">
    <citation type="journal article" date="2022" name="Genome Biol. Evol.">
        <title>The Spruce Budworm Genome: Reconstructing the Evolutionary History of Antifreeze Proteins.</title>
        <authorList>
            <person name="Beliveau C."/>
            <person name="Gagne P."/>
            <person name="Picq S."/>
            <person name="Vernygora O."/>
            <person name="Keeling C.I."/>
            <person name="Pinkney K."/>
            <person name="Doucet D."/>
            <person name="Wen F."/>
            <person name="Johnston J.S."/>
            <person name="Maaroufi H."/>
            <person name="Boyle B."/>
            <person name="Laroche J."/>
            <person name="Dewar K."/>
            <person name="Juretic N."/>
            <person name="Blackburn G."/>
            <person name="Nisole A."/>
            <person name="Brunet B."/>
            <person name="Brandao M."/>
            <person name="Lumley L."/>
            <person name="Duan J."/>
            <person name="Quan G."/>
            <person name="Lucarotti C.J."/>
            <person name="Roe A.D."/>
            <person name="Sperling F.A.H."/>
            <person name="Levesque R.C."/>
            <person name="Cusson M."/>
        </authorList>
    </citation>
    <scope>NUCLEOTIDE SEQUENCE [LARGE SCALE GENOMIC DNA]</scope>
    <source>
        <strain evidence="1">Glfc:IPQL:Cfum</strain>
    </source>
</reference>
<sequence length="526" mass="60265">MGFFVLLVAEGRNLACRPLVVFFLVIQNQQPALHPIYKAISDHAQQNLNAHQKPRVNYNNYKVNEPDYSKRYESNNINDDNSDRSQAQNYAFSYIVKDQKTGDDFSHSQQSRGSATNGEYRVRLPDGRMQIVSYTADENGYKADVRYDDDTTGNSIDNNVNSNFKARNNIDYNVNRNFNKDYNGNFESNQNYVNNRDYDTNRNQNLNYNANQNINYDYKDQQPYNIKHINDLTNNNYGTNEETKPVTEQHYKDDYSQYADSKEYFGNDYSLEYDDKYDKYDPHKSKFTAFTGPKNPKFVPKKSYVTASTVKPSYEELKPLFIQKKPFKDQQPTNDYLYSSIPIQINVPSTTSSPYFDGTTERVVVIGKPKNLYTSVTSSISPIPVTPVPKYTVSNIPVTSPRRLMADGVRRFSNGVRGPGDELSVGLQQDGATTWLRSRDRGGCGKHKTGLSGEPWGRPVSSSGRLSADMMMMMMMVTLKHIPPFFFAPDLRGGKPGHLPRAAVSWRRQILETRNEEENKKNATHW</sequence>
<protein>
    <submittedName>
        <fullName evidence="1">Uncharacterized protein</fullName>
    </submittedName>
</protein>
<dbReference type="Proteomes" id="UP001064048">
    <property type="component" value="Chromosome 29"/>
</dbReference>
<accession>A0ACC0KBV7</accession>
<dbReference type="EMBL" id="CM046129">
    <property type="protein sequence ID" value="KAI8433685.1"/>
    <property type="molecule type" value="Genomic_DNA"/>
</dbReference>
<comment type="caution">
    <text evidence="1">The sequence shown here is derived from an EMBL/GenBank/DDBJ whole genome shotgun (WGS) entry which is preliminary data.</text>
</comment>
<evidence type="ECO:0000313" key="2">
    <source>
        <dbReference type="Proteomes" id="UP001064048"/>
    </source>
</evidence>